<protein>
    <submittedName>
        <fullName evidence="1">Uncharacterized protein</fullName>
    </submittedName>
</protein>
<evidence type="ECO:0000313" key="1">
    <source>
        <dbReference type="EMBL" id="KAG0443350.1"/>
    </source>
</evidence>
<gene>
    <name evidence="1" type="ORF">HPB47_015014</name>
</gene>
<comment type="caution">
    <text evidence="1">The sequence shown here is derived from an EMBL/GenBank/DDBJ whole genome shotgun (WGS) entry which is preliminary data.</text>
</comment>
<reference evidence="1 2" key="1">
    <citation type="journal article" date="2020" name="Cell">
        <title>Large-Scale Comparative Analyses of Tick Genomes Elucidate Their Genetic Diversity and Vector Capacities.</title>
        <authorList>
            <consortium name="Tick Genome and Microbiome Consortium (TIGMIC)"/>
            <person name="Jia N."/>
            <person name="Wang J."/>
            <person name="Shi W."/>
            <person name="Du L."/>
            <person name="Sun Y."/>
            <person name="Zhan W."/>
            <person name="Jiang J.F."/>
            <person name="Wang Q."/>
            <person name="Zhang B."/>
            <person name="Ji P."/>
            <person name="Bell-Sakyi L."/>
            <person name="Cui X.M."/>
            <person name="Yuan T.T."/>
            <person name="Jiang B.G."/>
            <person name="Yang W.F."/>
            <person name="Lam T.T."/>
            <person name="Chang Q.C."/>
            <person name="Ding S.J."/>
            <person name="Wang X.J."/>
            <person name="Zhu J.G."/>
            <person name="Ruan X.D."/>
            <person name="Zhao L."/>
            <person name="Wei J.T."/>
            <person name="Ye R.Z."/>
            <person name="Que T.C."/>
            <person name="Du C.H."/>
            <person name="Zhou Y.H."/>
            <person name="Cheng J.X."/>
            <person name="Dai P.F."/>
            <person name="Guo W.B."/>
            <person name="Han X.H."/>
            <person name="Huang E.J."/>
            <person name="Li L.F."/>
            <person name="Wei W."/>
            <person name="Gao Y.C."/>
            <person name="Liu J.Z."/>
            <person name="Shao H.Z."/>
            <person name="Wang X."/>
            <person name="Wang C.C."/>
            <person name="Yang T.C."/>
            <person name="Huo Q.B."/>
            <person name="Li W."/>
            <person name="Chen H.Y."/>
            <person name="Chen S.E."/>
            <person name="Zhou L.G."/>
            <person name="Ni X.B."/>
            <person name="Tian J.H."/>
            <person name="Sheng Y."/>
            <person name="Liu T."/>
            <person name="Pan Y.S."/>
            <person name="Xia L.Y."/>
            <person name="Li J."/>
            <person name="Zhao F."/>
            <person name="Cao W.C."/>
        </authorList>
    </citation>
    <scope>NUCLEOTIDE SEQUENCE [LARGE SCALE GENOMIC DNA]</scope>
    <source>
        <strain evidence="1">Iper-2018</strain>
    </source>
</reference>
<accession>A0AC60QY45</accession>
<name>A0AC60QY45_IXOPE</name>
<dbReference type="EMBL" id="JABSTQ010003549">
    <property type="protein sequence ID" value="KAG0443350.1"/>
    <property type="molecule type" value="Genomic_DNA"/>
</dbReference>
<proteinExistence type="predicted"/>
<evidence type="ECO:0000313" key="2">
    <source>
        <dbReference type="Proteomes" id="UP000805193"/>
    </source>
</evidence>
<keyword evidence="2" id="KW-1185">Reference proteome</keyword>
<sequence>MCEDLQGTLCTKKTWKLLRHLIDSLENKSASTRDFTRTINSYDGDGEKLIRELTSKYLKTEKSGNPTFEYEGNSNVELDKAFTELELVSAIDESNQGSAPGIDGVTYKMLSNMSDKSRAELLNLANASWEKGSLPKE</sequence>
<dbReference type="Proteomes" id="UP000805193">
    <property type="component" value="Unassembled WGS sequence"/>
</dbReference>
<organism evidence="1 2">
    <name type="scientific">Ixodes persulcatus</name>
    <name type="common">Taiga tick</name>
    <dbReference type="NCBI Taxonomy" id="34615"/>
    <lineage>
        <taxon>Eukaryota</taxon>
        <taxon>Metazoa</taxon>
        <taxon>Ecdysozoa</taxon>
        <taxon>Arthropoda</taxon>
        <taxon>Chelicerata</taxon>
        <taxon>Arachnida</taxon>
        <taxon>Acari</taxon>
        <taxon>Parasitiformes</taxon>
        <taxon>Ixodida</taxon>
        <taxon>Ixodoidea</taxon>
        <taxon>Ixodidae</taxon>
        <taxon>Ixodinae</taxon>
        <taxon>Ixodes</taxon>
    </lineage>
</organism>